<evidence type="ECO:0000256" key="3">
    <source>
        <dbReference type="ARBA" id="ARBA00022676"/>
    </source>
</evidence>
<dbReference type="PANTHER" id="PTHR43646:SF2">
    <property type="entry name" value="GLYCOSYLTRANSFERASE 2-LIKE DOMAIN-CONTAINING PROTEIN"/>
    <property type="match status" value="1"/>
</dbReference>
<evidence type="ECO:0000256" key="1">
    <source>
        <dbReference type="ARBA" id="ARBA00004236"/>
    </source>
</evidence>
<dbReference type="PANTHER" id="PTHR43646">
    <property type="entry name" value="GLYCOSYLTRANSFERASE"/>
    <property type="match status" value="1"/>
</dbReference>
<name>A0ABU3RDP3_9BACL</name>
<evidence type="ECO:0000256" key="8">
    <source>
        <dbReference type="ARBA" id="ARBA00037904"/>
    </source>
</evidence>
<dbReference type="GO" id="GO:0016757">
    <property type="term" value="F:glycosyltransferase activity"/>
    <property type="evidence" value="ECO:0007669"/>
    <property type="project" value="UniProtKB-KW"/>
</dbReference>
<dbReference type="InterPro" id="IPR001173">
    <property type="entry name" value="Glyco_trans_2-like"/>
</dbReference>
<evidence type="ECO:0000256" key="5">
    <source>
        <dbReference type="ARBA" id="ARBA00022746"/>
    </source>
</evidence>
<evidence type="ECO:0000256" key="4">
    <source>
        <dbReference type="ARBA" id="ARBA00022679"/>
    </source>
</evidence>
<keyword evidence="5" id="KW-0125">Carotenoid biosynthesis</keyword>
<dbReference type="SUPFAM" id="SSF53448">
    <property type="entry name" value="Nucleotide-diphospho-sugar transferases"/>
    <property type="match status" value="1"/>
</dbReference>
<evidence type="ECO:0000256" key="7">
    <source>
        <dbReference type="ARBA" id="ARBA00037281"/>
    </source>
</evidence>
<evidence type="ECO:0000256" key="10">
    <source>
        <dbReference type="ARBA" id="ARBA00040345"/>
    </source>
</evidence>
<keyword evidence="3 13" id="KW-0328">Glycosyltransferase</keyword>
<organism evidence="13 14">
    <name type="scientific">Paenibacillus violae</name>
    <dbReference type="NCBI Taxonomy" id="3077234"/>
    <lineage>
        <taxon>Bacteria</taxon>
        <taxon>Bacillati</taxon>
        <taxon>Bacillota</taxon>
        <taxon>Bacilli</taxon>
        <taxon>Bacillales</taxon>
        <taxon>Paenibacillaceae</taxon>
        <taxon>Paenibacillus</taxon>
    </lineage>
</organism>
<sequence>MLIAVICVVGCLCGFILFRKNVIRPGYVPGADKVKLSVIIPARNEACNLPHLLHALKIQTLEPFEIIVVDDFSEDDTREIAESYGVTVISNPSLPEGWTGKNWAVWNGYLQATGDMIVFLDADIRLVPRALEMLIMARQQAGGVISVVPFHYTVSFGERLALIFNFLGVFAFTSPIEKDSPNKGLYGSCILTTRADYEAIKGHESVKAEMLDDLNLGAAFRKAGIRVTNFIGYGLVSFRMYAQGMKSRIQGFGKGAALGTSKLKGGTIALIALWVLGLVASETFFLFLNTSWWLPLFMGYLIYMMQLFYFVRYVGKFGVIMPILHIFSTIFMVVVMLYSVYQVVFLGHVAWKGRNVKVGSRREL</sequence>
<evidence type="ECO:0000256" key="11">
    <source>
        <dbReference type="SAM" id="Phobius"/>
    </source>
</evidence>
<keyword evidence="14" id="KW-1185">Reference proteome</keyword>
<keyword evidence="11" id="KW-0812">Transmembrane</keyword>
<evidence type="ECO:0000313" key="14">
    <source>
        <dbReference type="Proteomes" id="UP001260980"/>
    </source>
</evidence>
<keyword evidence="11" id="KW-1133">Transmembrane helix</keyword>
<feature type="transmembrane region" description="Helical" evidence="11">
    <location>
        <begin position="292"/>
        <end position="311"/>
    </location>
</feature>
<accession>A0ABU3RDP3</accession>
<comment type="pathway">
    <text evidence="8">Carotenoid biosynthesis; staphyloxanthin biosynthesis; staphyloxanthin from farnesyl diphosphate: step 4/5.</text>
</comment>
<dbReference type="CDD" id="cd00761">
    <property type="entry name" value="Glyco_tranf_GTA_type"/>
    <property type="match status" value="1"/>
</dbReference>
<comment type="similarity">
    <text evidence="9">Belongs to the glycosyltransferase 2 family. CrtQ subfamily.</text>
</comment>
<gene>
    <name evidence="13" type="ORF">RQP52_15000</name>
</gene>
<evidence type="ECO:0000259" key="12">
    <source>
        <dbReference type="Pfam" id="PF00535"/>
    </source>
</evidence>
<proteinExistence type="inferred from homology"/>
<comment type="subcellular location">
    <subcellularLocation>
        <location evidence="1">Cell membrane</location>
    </subcellularLocation>
</comment>
<dbReference type="EMBL" id="JAWCUD010000004">
    <property type="protein sequence ID" value="MDU0202410.1"/>
    <property type="molecule type" value="Genomic_DNA"/>
</dbReference>
<dbReference type="RefSeq" id="WP_315952526.1">
    <property type="nucleotide sequence ID" value="NZ_JAWCUD010000004.1"/>
</dbReference>
<evidence type="ECO:0000256" key="2">
    <source>
        <dbReference type="ARBA" id="ARBA00022475"/>
    </source>
</evidence>
<keyword evidence="6 11" id="KW-0472">Membrane</keyword>
<comment type="caution">
    <text evidence="13">The sequence shown here is derived from an EMBL/GenBank/DDBJ whole genome shotgun (WGS) entry which is preliminary data.</text>
</comment>
<keyword evidence="2" id="KW-1003">Cell membrane</keyword>
<feature type="transmembrane region" description="Helical" evidence="11">
    <location>
        <begin position="263"/>
        <end position="286"/>
    </location>
</feature>
<feature type="domain" description="Glycosyltransferase 2-like" evidence="12">
    <location>
        <begin position="37"/>
        <end position="196"/>
    </location>
</feature>
<evidence type="ECO:0000256" key="9">
    <source>
        <dbReference type="ARBA" id="ARBA00038120"/>
    </source>
</evidence>
<keyword evidence="4 13" id="KW-0808">Transferase</keyword>
<feature type="transmembrane region" description="Helical" evidence="11">
    <location>
        <begin position="323"/>
        <end position="341"/>
    </location>
</feature>
<dbReference type="Proteomes" id="UP001260980">
    <property type="component" value="Unassembled WGS sequence"/>
</dbReference>
<reference evidence="13 14" key="1">
    <citation type="submission" date="2023-10" db="EMBL/GenBank/DDBJ databases">
        <title>Paenibacillus strain PFR10 Genome sequencing and assembly.</title>
        <authorList>
            <person name="Kim I."/>
        </authorList>
    </citation>
    <scope>NUCLEOTIDE SEQUENCE [LARGE SCALE GENOMIC DNA]</scope>
    <source>
        <strain evidence="13 14">PFR10</strain>
    </source>
</reference>
<protein>
    <recommendedName>
        <fullName evidence="10">4,4'-diaponeurosporenoate glycosyltransferase</fullName>
    </recommendedName>
</protein>
<evidence type="ECO:0000256" key="6">
    <source>
        <dbReference type="ARBA" id="ARBA00023136"/>
    </source>
</evidence>
<dbReference type="InterPro" id="IPR029044">
    <property type="entry name" value="Nucleotide-diphossugar_trans"/>
</dbReference>
<comment type="function">
    <text evidence="7">Catalyzes the glycosylation of 4,4'-diaponeurosporenoate, i.e. the esterification of glucose at the C1'' position with the carboxyl group of 4,4'-diaponeurosporenic acid, to form glycosyl-4,4'-diaponeurosporenoate. This is a step in the biosynthesis of staphyloxanthin, an orange pigment present in most staphylococci strains.</text>
</comment>
<evidence type="ECO:0000313" key="13">
    <source>
        <dbReference type="EMBL" id="MDU0202410.1"/>
    </source>
</evidence>
<dbReference type="Pfam" id="PF00535">
    <property type="entry name" value="Glycos_transf_2"/>
    <property type="match status" value="1"/>
</dbReference>
<dbReference type="Gene3D" id="3.90.550.10">
    <property type="entry name" value="Spore Coat Polysaccharide Biosynthesis Protein SpsA, Chain A"/>
    <property type="match status" value="1"/>
</dbReference>